<name>A0A8H4ITB6_9PEZI</name>
<evidence type="ECO:0000313" key="2">
    <source>
        <dbReference type="EMBL" id="KAF4307250.1"/>
    </source>
</evidence>
<dbReference type="OrthoDB" id="5410926at2759"/>
<protein>
    <recommendedName>
        <fullName evidence="4">GPI anchored protein</fullName>
    </recommendedName>
</protein>
<accession>A0A8H4ITB6</accession>
<evidence type="ECO:0000256" key="1">
    <source>
        <dbReference type="SAM" id="SignalP"/>
    </source>
</evidence>
<comment type="caution">
    <text evidence="2">The sequence shown here is derived from an EMBL/GenBank/DDBJ whole genome shotgun (WGS) entry which is preliminary data.</text>
</comment>
<reference evidence="2" key="1">
    <citation type="submission" date="2020-04" db="EMBL/GenBank/DDBJ databases">
        <title>Genome Assembly and Annotation of Botryosphaeria dothidea sdau 11-99, a Latent Pathogen of Apple Fruit Ring Rot in China.</title>
        <authorList>
            <person name="Yu C."/>
            <person name="Diao Y."/>
            <person name="Lu Q."/>
            <person name="Zhao J."/>
            <person name="Cui S."/>
            <person name="Peng C."/>
            <person name="He B."/>
            <person name="Liu H."/>
        </authorList>
    </citation>
    <scope>NUCLEOTIDE SEQUENCE [LARGE SCALE GENOMIC DNA]</scope>
    <source>
        <strain evidence="2">Sdau11-99</strain>
    </source>
</reference>
<feature type="chain" id="PRO_5034492221" description="GPI anchored protein" evidence="1">
    <location>
        <begin position="25"/>
        <end position="246"/>
    </location>
</feature>
<dbReference type="PANTHER" id="PTHR39599">
    <property type="entry name" value="GPI-ANCHORED PROTEIN (EUROFUNG)-RELATED-RELATED"/>
    <property type="match status" value="1"/>
</dbReference>
<evidence type="ECO:0000313" key="3">
    <source>
        <dbReference type="Proteomes" id="UP000572817"/>
    </source>
</evidence>
<sequence>MRSQSLRLSSGLLLAFALLAASSSQPDSAPASPPDGTDNLNINHNAAAANLDAAATPTSYSPFLPGLLLENNVPLALQHPTAARATPANNANTAATASPSTTAAPYDPFWDIHDLKKRQATSSSSSSSRGGTTCPTSYTACAALGAPGLCCKRDSSCAVDQAGHVACCPTGAVCTGSLTAGAGVSATVSGVTTVTTDSTSLSFQFPSTVSTGTNSGFIIVASSTVASPNGAGKGRRGLIPVVGWWL</sequence>
<gene>
    <name evidence="2" type="ORF">GTA08_BOTSDO05335</name>
</gene>
<dbReference type="AlphaFoldDB" id="A0A8H4ITB6"/>
<keyword evidence="1" id="KW-0732">Signal</keyword>
<evidence type="ECO:0008006" key="4">
    <source>
        <dbReference type="Google" id="ProtNLM"/>
    </source>
</evidence>
<proteinExistence type="predicted"/>
<feature type="signal peptide" evidence="1">
    <location>
        <begin position="1"/>
        <end position="24"/>
    </location>
</feature>
<organism evidence="2 3">
    <name type="scientific">Botryosphaeria dothidea</name>
    <dbReference type="NCBI Taxonomy" id="55169"/>
    <lineage>
        <taxon>Eukaryota</taxon>
        <taxon>Fungi</taxon>
        <taxon>Dikarya</taxon>
        <taxon>Ascomycota</taxon>
        <taxon>Pezizomycotina</taxon>
        <taxon>Dothideomycetes</taxon>
        <taxon>Dothideomycetes incertae sedis</taxon>
        <taxon>Botryosphaeriales</taxon>
        <taxon>Botryosphaeriaceae</taxon>
        <taxon>Botryosphaeria</taxon>
    </lineage>
</organism>
<dbReference type="PANTHER" id="PTHR39599:SF1">
    <property type="entry name" value="GPI-ANCHORED PROTEIN (EUROFUNG)"/>
    <property type="match status" value="1"/>
</dbReference>
<keyword evidence="3" id="KW-1185">Reference proteome</keyword>
<dbReference type="Proteomes" id="UP000572817">
    <property type="component" value="Unassembled WGS sequence"/>
</dbReference>
<dbReference type="EMBL" id="WWBZ02000033">
    <property type="protein sequence ID" value="KAF4307250.1"/>
    <property type="molecule type" value="Genomic_DNA"/>
</dbReference>